<feature type="transmembrane region" description="Helical" evidence="7">
    <location>
        <begin position="7"/>
        <end position="27"/>
    </location>
</feature>
<evidence type="ECO:0000256" key="1">
    <source>
        <dbReference type="ARBA" id="ARBA00004141"/>
    </source>
</evidence>
<comment type="subcellular location">
    <subcellularLocation>
        <location evidence="1">Membrane</location>
        <topology evidence="1">Multi-pass membrane protein</topology>
    </subcellularLocation>
</comment>
<evidence type="ECO:0000313" key="9">
    <source>
        <dbReference type="EMBL" id="TDT33731.1"/>
    </source>
</evidence>
<feature type="transmembrane region" description="Helical" evidence="7">
    <location>
        <begin position="267"/>
        <end position="286"/>
    </location>
</feature>
<gene>
    <name evidence="9" type="ORF">CLV29_1360</name>
</gene>
<evidence type="ECO:0000256" key="2">
    <source>
        <dbReference type="ARBA" id="ARBA00007362"/>
    </source>
</evidence>
<feature type="transmembrane region" description="Helical" evidence="7">
    <location>
        <begin position="171"/>
        <end position="189"/>
    </location>
</feature>
<comment type="similarity">
    <text evidence="2">Belongs to the EamA transporter family.</text>
</comment>
<sequence>MSNLHRLLGVGVAVLWGINFLALHASLQQFPPFLLVAIRFAVLAIPTILFIPFPQARLRWLIGYGIGFGTLQFAFLFLAMDTGMPTGLASLILQSSAPFTVLLGATWLKEKLNRNQVIGICTAVGGLALVGTQQAGTAAMIPFLLTLCAGLGWAFGNLCSRQAHPPNPVHLTLWISVVPPLPMLALSLLLEGPGRIADSFTTLATPVGIWALIGLAYTVVLGTVVGTGAWTWLMSRYPASRVAPFSMLVPVVGLSSAWLVLGETVNWIELLGGAVIVAGVLFGSRAGRGPTSAERPAVAPPISSGPVAT</sequence>
<keyword evidence="10" id="KW-1185">Reference proteome</keyword>
<comment type="caution">
    <text evidence="9">The sequence shown here is derived from an EMBL/GenBank/DDBJ whole genome shotgun (WGS) entry which is preliminary data.</text>
</comment>
<feature type="transmembrane region" description="Helical" evidence="7">
    <location>
        <begin position="86"/>
        <end position="105"/>
    </location>
</feature>
<dbReference type="SUPFAM" id="SSF103481">
    <property type="entry name" value="Multidrug resistance efflux transporter EmrE"/>
    <property type="match status" value="2"/>
</dbReference>
<feature type="domain" description="EamA" evidence="8">
    <location>
        <begin position="7"/>
        <end position="131"/>
    </location>
</feature>
<dbReference type="InterPro" id="IPR000620">
    <property type="entry name" value="EamA_dom"/>
</dbReference>
<dbReference type="Proteomes" id="UP000295371">
    <property type="component" value="Unassembled WGS sequence"/>
</dbReference>
<reference evidence="9 10" key="1">
    <citation type="submission" date="2019-03" db="EMBL/GenBank/DDBJ databases">
        <title>Genomic Encyclopedia of Archaeal and Bacterial Type Strains, Phase II (KMG-II): from individual species to whole genera.</title>
        <authorList>
            <person name="Goeker M."/>
        </authorList>
    </citation>
    <scope>NUCLEOTIDE SEQUENCE [LARGE SCALE GENOMIC DNA]</scope>
    <source>
        <strain evidence="9 10">DSM 24323</strain>
    </source>
</reference>
<dbReference type="Gene3D" id="1.10.3730.20">
    <property type="match status" value="2"/>
</dbReference>
<dbReference type="InterPro" id="IPR050638">
    <property type="entry name" value="AA-Vitamin_Transporters"/>
</dbReference>
<evidence type="ECO:0000313" key="10">
    <source>
        <dbReference type="Proteomes" id="UP000295371"/>
    </source>
</evidence>
<dbReference type="InterPro" id="IPR037185">
    <property type="entry name" value="EmrE-like"/>
</dbReference>
<feature type="transmembrane region" description="Helical" evidence="7">
    <location>
        <begin position="117"/>
        <end position="135"/>
    </location>
</feature>
<feature type="transmembrane region" description="Helical" evidence="7">
    <location>
        <begin position="60"/>
        <end position="80"/>
    </location>
</feature>
<evidence type="ECO:0000256" key="6">
    <source>
        <dbReference type="SAM" id="MobiDB-lite"/>
    </source>
</evidence>
<accession>A0A4R7J8C0</accession>
<feature type="region of interest" description="Disordered" evidence="6">
    <location>
        <begin position="288"/>
        <end position="309"/>
    </location>
</feature>
<feature type="transmembrane region" description="Helical" evidence="7">
    <location>
        <begin position="33"/>
        <end position="53"/>
    </location>
</feature>
<feature type="transmembrane region" description="Helical" evidence="7">
    <location>
        <begin position="141"/>
        <end position="159"/>
    </location>
</feature>
<feature type="transmembrane region" description="Helical" evidence="7">
    <location>
        <begin position="242"/>
        <end position="261"/>
    </location>
</feature>
<dbReference type="PANTHER" id="PTHR32322">
    <property type="entry name" value="INNER MEMBRANE TRANSPORTER"/>
    <property type="match status" value="1"/>
</dbReference>
<dbReference type="Pfam" id="PF00892">
    <property type="entry name" value="EamA"/>
    <property type="match status" value="2"/>
</dbReference>
<dbReference type="AlphaFoldDB" id="A0A4R7J8C0"/>
<evidence type="ECO:0000259" key="8">
    <source>
        <dbReference type="Pfam" id="PF00892"/>
    </source>
</evidence>
<protein>
    <submittedName>
        <fullName evidence="9">O-acetylserine/cysteine efflux transporter</fullName>
    </submittedName>
</protein>
<name>A0A4R7J8C0_9ACTN</name>
<keyword evidence="5 7" id="KW-0472">Membrane</keyword>
<keyword evidence="4 7" id="KW-1133">Transmembrane helix</keyword>
<dbReference type="OrthoDB" id="9812521at2"/>
<evidence type="ECO:0000256" key="7">
    <source>
        <dbReference type="SAM" id="Phobius"/>
    </source>
</evidence>
<evidence type="ECO:0000256" key="5">
    <source>
        <dbReference type="ARBA" id="ARBA00023136"/>
    </source>
</evidence>
<evidence type="ECO:0000256" key="3">
    <source>
        <dbReference type="ARBA" id="ARBA00022692"/>
    </source>
</evidence>
<proteinExistence type="inferred from homology"/>
<evidence type="ECO:0000256" key="4">
    <source>
        <dbReference type="ARBA" id="ARBA00022989"/>
    </source>
</evidence>
<organism evidence="9 10">
    <name type="scientific">Naumannella halotolerans</name>
    <dbReference type="NCBI Taxonomy" id="993414"/>
    <lineage>
        <taxon>Bacteria</taxon>
        <taxon>Bacillati</taxon>
        <taxon>Actinomycetota</taxon>
        <taxon>Actinomycetes</taxon>
        <taxon>Propionibacteriales</taxon>
        <taxon>Propionibacteriaceae</taxon>
        <taxon>Naumannella</taxon>
    </lineage>
</organism>
<feature type="domain" description="EamA" evidence="8">
    <location>
        <begin position="143"/>
        <end position="282"/>
    </location>
</feature>
<dbReference type="EMBL" id="SOAW01000001">
    <property type="protein sequence ID" value="TDT33731.1"/>
    <property type="molecule type" value="Genomic_DNA"/>
</dbReference>
<dbReference type="RefSeq" id="WP_133754193.1">
    <property type="nucleotide sequence ID" value="NZ_SOAW01000001.1"/>
</dbReference>
<dbReference type="GO" id="GO:0016020">
    <property type="term" value="C:membrane"/>
    <property type="evidence" value="ECO:0007669"/>
    <property type="project" value="UniProtKB-SubCell"/>
</dbReference>
<dbReference type="PANTHER" id="PTHR32322:SF9">
    <property type="entry name" value="AMINO-ACID METABOLITE EFFLUX PUMP-RELATED"/>
    <property type="match status" value="1"/>
</dbReference>
<keyword evidence="3 7" id="KW-0812">Transmembrane</keyword>
<feature type="transmembrane region" description="Helical" evidence="7">
    <location>
        <begin position="209"/>
        <end position="230"/>
    </location>
</feature>